<evidence type="ECO:0000313" key="1">
    <source>
        <dbReference type="EMBL" id="GAA53803.1"/>
    </source>
</evidence>
<reference evidence="1" key="1">
    <citation type="journal article" date="2011" name="Genome Biol.">
        <title>The draft genome of the carcinogenic human liver fluke Clonorchis sinensis.</title>
        <authorList>
            <person name="Wang X."/>
            <person name="Chen W."/>
            <person name="Huang Y."/>
            <person name="Sun J."/>
            <person name="Men J."/>
            <person name="Liu H."/>
            <person name="Luo F."/>
            <person name="Guo L."/>
            <person name="Lv X."/>
            <person name="Deng C."/>
            <person name="Zhou C."/>
            <person name="Fan Y."/>
            <person name="Li X."/>
            <person name="Huang L."/>
            <person name="Hu Y."/>
            <person name="Liang C."/>
            <person name="Hu X."/>
            <person name="Xu J."/>
            <person name="Yu X."/>
        </authorList>
    </citation>
    <scope>NUCLEOTIDE SEQUENCE [LARGE SCALE GENOMIC DNA]</scope>
    <source>
        <strain evidence="1">Henan</strain>
    </source>
</reference>
<organism evidence="1 2">
    <name type="scientific">Clonorchis sinensis</name>
    <name type="common">Chinese liver fluke</name>
    <dbReference type="NCBI Taxonomy" id="79923"/>
    <lineage>
        <taxon>Eukaryota</taxon>
        <taxon>Metazoa</taxon>
        <taxon>Spiralia</taxon>
        <taxon>Lophotrochozoa</taxon>
        <taxon>Platyhelminthes</taxon>
        <taxon>Trematoda</taxon>
        <taxon>Digenea</taxon>
        <taxon>Opisthorchiida</taxon>
        <taxon>Opisthorchiata</taxon>
        <taxon>Opisthorchiidae</taxon>
        <taxon>Clonorchis</taxon>
    </lineage>
</organism>
<reference key="2">
    <citation type="submission" date="2011-10" db="EMBL/GenBank/DDBJ databases">
        <title>The genome and transcriptome sequence of Clonorchis sinensis provide insights into the carcinogenic liver fluke.</title>
        <authorList>
            <person name="Wang X."/>
            <person name="Huang Y."/>
            <person name="Chen W."/>
            <person name="Liu H."/>
            <person name="Guo L."/>
            <person name="Chen Y."/>
            <person name="Luo F."/>
            <person name="Zhou W."/>
            <person name="Sun J."/>
            <person name="Mao Q."/>
            <person name="Liang P."/>
            <person name="Zhou C."/>
            <person name="Tian Y."/>
            <person name="Men J."/>
            <person name="Lv X."/>
            <person name="Huang L."/>
            <person name="Zhou J."/>
            <person name="Hu Y."/>
            <person name="Li R."/>
            <person name="Zhang F."/>
            <person name="Lei H."/>
            <person name="Li X."/>
            <person name="Hu X."/>
            <person name="Liang C."/>
            <person name="Xu J."/>
            <person name="Wu Z."/>
            <person name="Yu X."/>
        </authorList>
    </citation>
    <scope>NUCLEOTIDE SEQUENCE</scope>
    <source>
        <strain>Henan</strain>
    </source>
</reference>
<dbReference type="EMBL" id="DF143595">
    <property type="protein sequence ID" value="GAA53803.1"/>
    <property type="molecule type" value="Genomic_DNA"/>
</dbReference>
<gene>
    <name evidence="1" type="ORF">CLF_111182</name>
</gene>
<dbReference type="Proteomes" id="UP000008909">
    <property type="component" value="Unassembled WGS sequence"/>
</dbReference>
<dbReference type="AlphaFoldDB" id="G7YLH2"/>
<evidence type="ECO:0000313" key="2">
    <source>
        <dbReference type="Proteomes" id="UP000008909"/>
    </source>
</evidence>
<accession>G7YLH2</accession>
<sequence>MRRFKTASIEPGHGSTVFFANLQQSLDRALLGLDGVPRQQVLSDQFVKGVQPTLRVHLRLARATGQLSVEELVPLARGLIAAPLDTLHSQEKGDESPVEDLKNEVEQLAGQFAALNWNHGGMLERADATSLACLASVTINVFVSDHLHIEYSHFPGYFRLNGPYRTKAHLTNQTETHAPAYYSQE</sequence>
<keyword evidence="2" id="KW-1185">Reference proteome</keyword>
<protein>
    <submittedName>
        <fullName evidence="1">Uncharacterized protein</fullName>
    </submittedName>
</protein>
<proteinExistence type="predicted"/>
<name>G7YLH2_CLOSI</name>